<dbReference type="InterPro" id="IPR029044">
    <property type="entry name" value="Nucleotide-diphossugar_trans"/>
</dbReference>
<reference evidence="2 3" key="1">
    <citation type="submission" date="2014-01" db="EMBL/GenBank/DDBJ databases">
        <title>Roseivivax halodurans JCM 10272 Genome Sequencing.</title>
        <authorList>
            <person name="Lai Q."/>
            <person name="Li G."/>
            <person name="Shao Z."/>
        </authorList>
    </citation>
    <scope>NUCLEOTIDE SEQUENCE [LARGE SCALE GENOMIC DNA]</scope>
    <source>
        <strain evidence="2 3">JCM 10272</strain>
    </source>
</reference>
<proteinExistence type="predicted"/>
<dbReference type="AlphaFoldDB" id="X7EBC3"/>
<dbReference type="eggNOG" id="COG1215">
    <property type="taxonomic scope" value="Bacteria"/>
</dbReference>
<keyword evidence="3" id="KW-1185">Reference proteome</keyword>
<dbReference type="Pfam" id="PF00535">
    <property type="entry name" value="Glycos_transf_2"/>
    <property type="match status" value="1"/>
</dbReference>
<evidence type="ECO:0000259" key="1">
    <source>
        <dbReference type="Pfam" id="PF00535"/>
    </source>
</evidence>
<dbReference type="InterPro" id="IPR050834">
    <property type="entry name" value="Glycosyltransf_2"/>
</dbReference>
<protein>
    <recommendedName>
        <fullName evidence="1">Glycosyltransferase 2-like domain-containing protein</fullName>
    </recommendedName>
</protein>
<dbReference type="CDD" id="cd00761">
    <property type="entry name" value="Glyco_tranf_GTA_type"/>
    <property type="match status" value="1"/>
</dbReference>
<dbReference type="Gene3D" id="3.90.550.10">
    <property type="entry name" value="Spore Coat Polysaccharide Biosynthesis Protein SpsA, Chain A"/>
    <property type="match status" value="1"/>
</dbReference>
<feature type="domain" description="Glycosyltransferase 2-like" evidence="1">
    <location>
        <begin position="9"/>
        <end position="136"/>
    </location>
</feature>
<dbReference type="OrthoDB" id="5291101at2"/>
<dbReference type="InterPro" id="IPR001173">
    <property type="entry name" value="Glyco_trans_2-like"/>
</dbReference>
<gene>
    <name evidence="2" type="ORF">OCH239_12965</name>
</gene>
<evidence type="ECO:0000313" key="2">
    <source>
        <dbReference type="EMBL" id="ETX13175.1"/>
    </source>
</evidence>
<dbReference type="PANTHER" id="PTHR43685:SF2">
    <property type="entry name" value="GLYCOSYLTRANSFERASE 2-LIKE DOMAIN-CONTAINING PROTEIN"/>
    <property type="match status" value="1"/>
</dbReference>
<comment type="caution">
    <text evidence="2">The sequence shown here is derived from an EMBL/GenBank/DDBJ whole genome shotgun (WGS) entry which is preliminary data.</text>
</comment>
<dbReference type="STRING" id="1449350.OCH239_12965"/>
<accession>X7EBC3</accession>
<sequence length="328" mass="36202">MSADTPEVSVIVAAWNAAPTIGGAVSSALRQRGVRVEVIAIDDASTDGTRAELERLAEVHKHLHIVVQTVNSGPAAARNSALALARAPYVTILDADDEMAPDRLGKLLSIARLGNWDIVADDLFKVPSHHPDAPRERLWSKTEIGCVKINFEEFIQGNLTRLHGGRGELGFLKPLIRREFLEWHNLRYDQSMRLGEDYALYAEALAAGARFCLTDPFGYHALVRPESLSGRHEAADLAGLVRVDQQLASRSDLTTSERKMLKIHEIETQKRWRWLRLIEAVKSRDIVDAVRCFIAPPSVIASLCARLGEQVLLRSAARISRVLGTASA</sequence>
<dbReference type="Proteomes" id="UP000022447">
    <property type="component" value="Unassembled WGS sequence"/>
</dbReference>
<dbReference type="EMBL" id="JALZ01000034">
    <property type="protein sequence ID" value="ETX13175.1"/>
    <property type="molecule type" value="Genomic_DNA"/>
</dbReference>
<dbReference type="SUPFAM" id="SSF53448">
    <property type="entry name" value="Nucleotide-diphospho-sugar transferases"/>
    <property type="match status" value="1"/>
</dbReference>
<dbReference type="PANTHER" id="PTHR43685">
    <property type="entry name" value="GLYCOSYLTRANSFERASE"/>
    <property type="match status" value="1"/>
</dbReference>
<evidence type="ECO:0000313" key="3">
    <source>
        <dbReference type="Proteomes" id="UP000022447"/>
    </source>
</evidence>
<name>X7EBC3_9RHOB</name>
<organism evidence="2 3">
    <name type="scientific">Roseivivax halodurans JCM 10272</name>
    <dbReference type="NCBI Taxonomy" id="1449350"/>
    <lineage>
        <taxon>Bacteria</taxon>
        <taxon>Pseudomonadati</taxon>
        <taxon>Pseudomonadota</taxon>
        <taxon>Alphaproteobacteria</taxon>
        <taxon>Rhodobacterales</taxon>
        <taxon>Roseobacteraceae</taxon>
        <taxon>Roseivivax</taxon>
    </lineage>
</organism>
<dbReference type="RefSeq" id="WP_051489593.1">
    <property type="nucleotide sequence ID" value="NZ_JALZ01000034.1"/>
</dbReference>